<dbReference type="VEuPathDB" id="AmoebaDB:EHI5A_008930"/>
<evidence type="ECO:0000256" key="1">
    <source>
        <dbReference type="SAM" id="Coils"/>
    </source>
</evidence>
<feature type="region of interest" description="Disordered" evidence="2">
    <location>
        <begin position="118"/>
        <end position="170"/>
    </location>
</feature>
<dbReference type="VEuPathDB" id="AmoebaDB:EHI8A_081840"/>
<feature type="compositionally biased region" description="Polar residues" evidence="2">
    <location>
        <begin position="64"/>
        <end position="76"/>
    </location>
</feature>
<comment type="caution">
    <text evidence="3">The sequence shown here is derived from an EMBL/GenBank/DDBJ whole genome shotgun (WGS) entry which is preliminary data.</text>
</comment>
<reference evidence="3 4" key="1">
    <citation type="submission" date="2016-05" db="EMBL/GenBank/DDBJ databases">
        <title>First whole genome sequencing of Entamoeba histolytica HM1:IMSS-clone-6.</title>
        <authorList>
            <person name="Mukherjee Avik.K."/>
            <person name="Izumyama S."/>
            <person name="Nakada-Tsukui K."/>
            <person name="Nozaki T."/>
        </authorList>
    </citation>
    <scope>NUCLEOTIDE SEQUENCE [LARGE SCALE GENOMIC DNA]</scope>
    <source>
        <strain evidence="3 4">HM1:IMSS clone 6</strain>
    </source>
</reference>
<feature type="region of interest" description="Disordered" evidence="2">
    <location>
        <begin position="60"/>
        <end position="92"/>
    </location>
</feature>
<name>A0A175JRW6_ENTHI</name>
<dbReference type="VEuPathDB" id="AmoebaDB:KM1_008570"/>
<evidence type="ECO:0000313" key="3">
    <source>
        <dbReference type="EMBL" id="GAT96490.1"/>
    </source>
</evidence>
<protein>
    <submittedName>
        <fullName evidence="3">Uncharacterized protein</fullName>
    </submittedName>
</protein>
<proteinExistence type="predicted"/>
<feature type="coiled-coil region" evidence="1">
    <location>
        <begin position="561"/>
        <end position="588"/>
    </location>
</feature>
<dbReference type="VEuPathDB" id="AmoebaDB:EHI7A_001990"/>
<keyword evidence="1" id="KW-0175">Coiled coil</keyword>
<sequence length="2061" mass="238912">MSHSNHTFDKLDEENWDDDFEISDKGHEMKIQSNNNTNEECWDDDFGEIKTGEKMVMSMPKEAPTNSMKNSESKTVQTKDNDDWGDDFIIPEEGENKTKISVKPLNNFLQKKTNEYSKVGNNESWDDDFGNGKNENSDEGFSGLQELAKEEKKSSRKKLNGKRRSILIDKEKKDGKKIKIPTLKTKGKDKEENCNEGFDIIVSPRKKINEKKPSALVGEDNWDDIFINDKKEKKITPRKKRLTSEKPLIKKSDTPENWDNDFADELGGNNKDEWGDDFGETPIEVGEKKPIEVKKISVTTDEVWDDDFSLGENESFQSISIPNTTLIMMKLPFLKQVKDLVDHFPEVTLSFYKEEEFDGYTDLCIENIDNPIVKEIVSRWEKANEYGMKQDYINAEKLYLPIINECLKPTLPVSDLFKLRVFYQSYIIYKKIGDKSKCNQMLELAYTMYSTILDPPNDACFSRLSARLNCDVYELNKDDDSFTPKVNRLIEALSCYLYPLHPFTKPPQYIYPWKIIGELSAILSYELEYFECTCEGITDVLFSKVQKISLLFGSIKTTEFMNKYIELHNKHEKEKEKKNSKEDQVIEEEDWDAEFGITPQTNVPTLSVFDSFQEEIMEENPPENCRLLEIINNQSVQTVGYGLPMKFYDERLTTKFQAPQLQQYIEETTKEIKENTLWNIIDLPVDEGLNDNLMEILQKKKDIKTLVSVAFKSSGYSLKKKIEQSDDMAIGFVRSELLRQCIDLNNINIIEMLQIICVCYSFGDKYLKEIGNTFFTGYGSKLLKIIRKGYQFHVRMNKGVVGNWRDDEYFEQIDSELDGLKEKNDDELTIIYNSWILCEAILIELGYSSVTYTKITVDDQLLDVDKKFLNEQKNRLVEYYKKMEINFFKARVALVLGIIFNFFEDSKTSESLLFDSFYILRQSWYLSLFLTPLGIKVCIKLLQVSTLNHKTEYCKSLIDTVFFVAPYVLYIDIQMTVKTIADIATHIGEETKAINMYKWLIEIYYKEEKYNEFLYIVGVLAEIYISIGLYDSAFQLLALRFVSQKHLETTNIKSLPIYHQNMQRLAEIFLHVGDDKRVQTTINFFNKLNIPRSKEVELKVILAKMYAKRGWCDDCLKTLEDVHLFEFELVNKKQRTEVAVNVFSIIAMCYVNAEQYHRAMSMIDFSLTLCDNTDYRLLGSLFFKRGNVLRKILSNPVQTYPSYLRDDDGINKFLTSFLSDENGEKVPIKLIEPTLFNGDWEVVQEALLSFQKSYDIYTLLADDGRLAKTQLVIASTKTQFLLRTPNDSAGYCFASTLNLTYFEGSSFLKKWSVVKIKTSVSPKDFIIDAEGARKYAYEALKTYSQMFDIWHIIPAYVTMAEIQFLRDKRQESYSHLQLAVQTLYTMFFDGPRDIGPNVPAHYVFTMYEILGRVVRLMILFGKNTINANFVIIDTYLMLQYATLRIRRRNNEFIDFWENLNQTRSFCDTVNKKLQLDCIDETDLLRVLLIKMCNRINPTLAMYEAYATHALSLYSQLLYSKIVAIKYNVERYSNSRITKNGLIDSNKELIKNILEMVKESHFNYSFVIPQLGTVRQPEPSFEILPIFRQQTTTTTQTIAASTAQFKSEHVFLILQLCGSIIFYHSSGETCVCQFGVLSPIQTTITMIAIKITIKKGSVYYIVSPTITISQLLLALSHDMENETKIKKSTFGSLKISKGKCKMVGCEKEFNKEIIRMMKKKKGFNFINALCLSRTNKPTEMLNEESTILSLLSPSQLKETQFNGHLKEYPQKPFTLYLIKRPAIVNLQNIVKRQTITMDGFLMNYFAYNIDRTRPQPCDSISQVKSKMEEIFNSLDLFKERRANKLIVSPTLNIIPWELLEPFKNCVRYFSFSGIERINSSKISPEAPPLFLFFKCSDNIALDEARKQELIKESNLALCYTDGIPNRSTQTIASGFFANSAMKTFSNTYPNIFKTIDIYPQRLFSEQLKEFIMDENYEYIVVISEADLLECSDLLSFIATQTNFGIMSISKLKYRKLQESTLKMEKKEILSDKQKFVLIKQVQSDLTGKTFNCSSLFHVKQTD</sequence>
<accession>A0A175JRW6</accession>
<dbReference type="eggNOG" id="ENOG502S4BN">
    <property type="taxonomic scope" value="Eukaryota"/>
</dbReference>
<feature type="compositionally biased region" description="Acidic residues" evidence="2">
    <location>
        <begin position="83"/>
        <end position="92"/>
    </location>
</feature>
<gene>
    <name evidence="3" type="ORF">CL6EHI_141110</name>
</gene>
<feature type="compositionally biased region" description="Basic residues" evidence="2">
    <location>
        <begin position="154"/>
        <end position="165"/>
    </location>
</feature>
<feature type="region of interest" description="Disordered" evidence="2">
    <location>
        <begin position="246"/>
        <end position="275"/>
    </location>
</feature>
<dbReference type="VEuPathDB" id="AmoebaDB:EHI_141110"/>
<organism evidence="3 4">
    <name type="scientific">Entamoeba histolytica</name>
    <dbReference type="NCBI Taxonomy" id="5759"/>
    <lineage>
        <taxon>Eukaryota</taxon>
        <taxon>Amoebozoa</taxon>
        <taxon>Evosea</taxon>
        <taxon>Archamoebae</taxon>
        <taxon>Mastigamoebida</taxon>
        <taxon>Entamoebidae</taxon>
        <taxon>Entamoeba</taxon>
    </lineage>
</organism>
<evidence type="ECO:0000256" key="2">
    <source>
        <dbReference type="SAM" id="MobiDB-lite"/>
    </source>
</evidence>
<evidence type="ECO:0000313" key="4">
    <source>
        <dbReference type="Proteomes" id="UP000078387"/>
    </source>
</evidence>
<dbReference type="Proteomes" id="UP000078387">
    <property type="component" value="Unassembled WGS sequence"/>
</dbReference>
<dbReference type="VEuPathDB" id="AmoebaDB:EHI8A_006050"/>
<dbReference type="EMBL" id="BDEQ01000001">
    <property type="protein sequence ID" value="GAT96490.1"/>
    <property type="molecule type" value="Genomic_DNA"/>
</dbReference>